<reference evidence="2 3" key="1">
    <citation type="submission" date="2023-11" db="EMBL/GenBank/DDBJ databases">
        <title>MicrobeMod: A computational toolkit for identifying prokaryotic methylation and restriction-modification with nanopore sequencing.</title>
        <authorList>
            <person name="Crits-Christoph A."/>
            <person name="Kang S.C."/>
            <person name="Lee H."/>
            <person name="Ostrov N."/>
        </authorList>
    </citation>
    <scope>NUCLEOTIDE SEQUENCE [LARGE SCALE GENOMIC DNA]</scope>
    <source>
        <strain evidence="2 3">ATCC 23090</strain>
    </source>
</reference>
<organism evidence="2 3">
    <name type="scientific">Chitinophaga sancti</name>
    <dbReference type="NCBI Taxonomy" id="1004"/>
    <lineage>
        <taxon>Bacteria</taxon>
        <taxon>Pseudomonadati</taxon>
        <taxon>Bacteroidota</taxon>
        <taxon>Chitinophagia</taxon>
        <taxon>Chitinophagales</taxon>
        <taxon>Chitinophagaceae</taxon>
        <taxon>Chitinophaga</taxon>
    </lineage>
</organism>
<keyword evidence="3" id="KW-1185">Reference proteome</keyword>
<proteinExistence type="predicted"/>
<dbReference type="EMBL" id="CP140154">
    <property type="protein sequence ID" value="WQG92683.1"/>
    <property type="molecule type" value="Genomic_DNA"/>
</dbReference>
<dbReference type="RefSeq" id="WP_322518623.1">
    <property type="nucleotide sequence ID" value="NZ_CP140154.1"/>
</dbReference>
<feature type="coiled-coil region" evidence="1">
    <location>
        <begin position="81"/>
        <end position="129"/>
    </location>
</feature>
<sequence length="284" mass="30151">MTTFLKTATDKEKEVIEARRKSELAAVSKESGLNDVNVKANIQLTKTTSENTISDSDTPEQRKEKTLAVLAAQQDAENAAYDLKKEQLGEQNAEIEQLTADHNAKLLDINRQRTEANKALDKAEFEQKQQIANASADLMSSVAELAGENTIAQKGLSAAATLIRTYESAMLAYKNGLEAGGPYGIILGAVSAAAAVAAGLSNVKKILAVQIAGSSSSSAPSVSTSSITSASAPVINTSSLSQSTTPQDVRVINQADTTVRAYITDKDLKNNEQKSTFFNSLSTY</sequence>
<evidence type="ECO:0008006" key="4">
    <source>
        <dbReference type="Google" id="ProtNLM"/>
    </source>
</evidence>
<accession>A0ABZ0XQ47</accession>
<name>A0ABZ0XQ47_9BACT</name>
<evidence type="ECO:0000313" key="2">
    <source>
        <dbReference type="EMBL" id="WQG92683.1"/>
    </source>
</evidence>
<keyword evidence="1" id="KW-0175">Coiled coil</keyword>
<protein>
    <recommendedName>
        <fullName evidence="4">Coil containing protein</fullName>
    </recommendedName>
</protein>
<evidence type="ECO:0000313" key="3">
    <source>
        <dbReference type="Proteomes" id="UP001326715"/>
    </source>
</evidence>
<gene>
    <name evidence="2" type="ORF">SR876_14285</name>
</gene>
<evidence type="ECO:0000256" key="1">
    <source>
        <dbReference type="SAM" id="Coils"/>
    </source>
</evidence>
<dbReference type="Proteomes" id="UP001326715">
    <property type="component" value="Chromosome"/>
</dbReference>